<dbReference type="Pfam" id="PF01107">
    <property type="entry name" value="MP"/>
    <property type="match status" value="1"/>
</dbReference>
<dbReference type="PANTHER" id="PTHR33067">
    <property type="entry name" value="RNA-DIRECTED DNA POLYMERASE-RELATED"/>
    <property type="match status" value="1"/>
</dbReference>
<accession>A0AAV9K6U7</accession>
<dbReference type="InterPro" id="IPR028919">
    <property type="entry name" value="Viral_movement"/>
</dbReference>
<dbReference type="Proteomes" id="UP001311915">
    <property type="component" value="Unassembled WGS sequence"/>
</dbReference>
<gene>
    <name evidence="1" type="ORF">R3W88_029568</name>
</gene>
<sequence length="215" mass="24346">MIQIAFKPLTLKGLPKTFLAALRDARNLNFKQSLMGSIESTVAYGPVYFNTQPNLQLSLTDANILDALTLNLFPMPRPPPPFPQRLVKKNEEGKYRRFITMLKQFSINVPLIEALEQMPGYAKFMKDLVTKKRVFSFEDDDRLQHCSAIATRSLVQKKEDPGAFTIPCTIGLLHFAKALCDLGASINLMPLSIYKKLGLRDPKPTAMRYSWPIEL</sequence>
<dbReference type="EMBL" id="JAWPEI010000012">
    <property type="protein sequence ID" value="KAK4708643.1"/>
    <property type="molecule type" value="Genomic_DNA"/>
</dbReference>
<keyword evidence="2" id="KW-1185">Reference proteome</keyword>
<evidence type="ECO:0000313" key="1">
    <source>
        <dbReference type="EMBL" id="KAK4708643.1"/>
    </source>
</evidence>
<evidence type="ECO:0000313" key="2">
    <source>
        <dbReference type="Proteomes" id="UP001311915"/>
    </source>
</evidence>
<protein>
    <submittedName>
        <fullName evidence="1">Uncharacterized protein</fullName>
    </submittedName>
</protein>
<proteinExistence type="predicted"/>
<dbReference type="PANTHER" id="PTHR33067:SF9">
    <property type="entry name" value="RNA-DIRECTED DNA POLYMERASE"/>
    <property type="match status" value="1"/>
</dbReference>
<dbReference type="AlphaFoldDB" id="A0AAV9K6U7"/>
<dbReference type="Gene3D" id="2.40.70.10">
    <property type="entry name" value="Acid Proteases"/>
    <property type="match status" value="1"/>
</dbReference>
<reference evidence="1 2" key="1">
    <citation type="submission" date="2023-10" db="EMBL/GenBank/DDBJ databases">
        <title>Genome-Wide Identification Analysis in wild type Solanum Pinnatisectum Reveals Some Genes Defensing Phytophthora Infestans.</title>
        <authorList>
            <person name="Sun C."/>
        </authorList>
    </citation>
    <scope>NUCLEOTIDE SEQUENCE [LARGE SCALE GENOMIC DNA]</scope>
    <source>
        <strain evidence="1">LQN</strain>
        <tissue evidence="1">Leaf</tissue>
    </source>
</reference>
<dbReference type="InterPro" id="IPR021109">
    <property type="entry name" value="Peptidase_aspartic_dom_sf"/>
</dbReference>
<comment type="caution">
    <text evidence="1">The sequence shown here is derived from an EMBL/GenBank/DDBJ whole genome shotgun (WGS) entry which is preliminary data.</text>
</comment>
<name>A0AAV9K6U7_9SOLN</name>
<organism evidence="1 2">
    <name type="scientific">Solanum pinnatisectum</name>
    <name type="common">tansyleaf nightshade</name>
    <dbReference type="NCBI Taxonomy" id="50273"/>
    <lineage>
        <taxon>Eukaryota</taxon>
        <taxon>Viridiplantae</taxon>
        <taxon>Streptophyta</taxon>
        <taxon>Embryophyta</taxon>
        <taxon>Tracheophyta</taxon>
        <taxon>Spermatophyta</taxon>
        <taxon>Magnoliopsida</taxon>
        <taxon>eudicotyledons</taxon>
        <taxon>Gunneridae</taxon>
        <taxon>Pentapetalae</taxon>
        <taxon>asterids</taxon>
        <taxon>lamiids</taxon>
        <taxon>Solanales</taxon>
        <taxon>Solanaceae</taxon>
        <taxon>Solanoideae</taxon>
        <taxon>Solaneae</taxon>
        <taxon>Solanum</taxon>
    </lineage>
</organism>